<evidence type="ECO:0000259" key="1">
    <source>
        <dbReference type="Pfam" id="PF10047"/>
    </source>
</evidence>
<reference evidence="2 3" key="1">
    <citation type="submission" date="2016-10" db="EMBL/GenBank/DDBJ databases">
        <authorList>
            <person name="de Groot N.N."/>
        </authorList>
    </citation>
    <scope>NUCLEOTIDE SEQUENCE [LARGE SCALE GENOMIC DNA]</scope>
    <source>
        <strain evidence="2 3">CGMCC 1.6133</strain>
    </source>
</reference>
<proteinExistence type="predicted"/>
<organism evidence="2 3">
    <name type="scientific">Billgrantia gudaonensis</name>
    <dbReference type="NCBI Taxonomy" id="376427"/>
    <lineage>
        <taxon>Bacteria</taxon>
        <taxon>Pseudomonadati</taxon>
        <taxon>Pseudomonadota</taxon>
        <taxon>Gammaproteobacteria</taxon>
        <taxon>Oceanospirillales</taxon>
        <taxon>Halomonadaceae</taxon>
        <taxon>Billgrantia</taxon>
    </lineage>
</organism>
<evidence type="ECO:0000313" key="2">
    <source>
        <dbReference type="EMBL" id="SDJ10317.1"/>
    </source>
</evidence>
<keyword evidence="3" id="KW-1185">Reference proteome</keyword>
<dbReference type="InterPro" id="IPR018739">
    <property type="entry name" value="DUF2281"/>
</dbReference>
<dbReference type="EMBL" id="FNES01000003">
    <property type="protein sequence ID" value="SDJ10317.1"/>
    <property type="molecule type" value="Genomic_DNA"/>
</dbReference>
<dbReference type="STRING" id="376427.SAMN04487954_10346"/>
<accession>A0A1G8R054</accession>
<evidence type="ECO:0000313" key="3">
    <source>
        <dbReference type="Proteomes" id="UP000198525"/>
    </source>
</evidence>
<name>A0A1G8R054_9GAMM</name>
<dbReference type="OrthoDB" id="7306710at2"/>
<sequence>MLTTERIAQQVGRLPEPLQREVLDFVEFLREKHHVVEGNEESDSLLSLQGGLEHSVTFAADEVKIQEQLRDEWN</sequence>
<dbReference type="Pfam" id="PF10047">
    <property type="entry name" value="DUF2281"/>
    <property type="match status" value="1"/>
</dbReference>
<dbReference type="AlphaFoldDB" id="A0A1G8R054"/>
<feature type="domain" description="DUF2281" evidence="1">
    <location>
        <begin position="7"/>
        <end position="64"/>
    </location>
</feature>
<gene>
    <name evidence="2" type="ORF">SAMN04487954_10346</name>
</gene>
<dbReference type="RefSeq" id="WP_089683465.1">
    <property type="nucleotide sequence ID" value="NZ_FNES01000003.1"/>
</dbReference>
<protein>
    <recommendedName>
        <fullName evidence="1">DUF2281 domain-containing protein</fullName>
    </recommendedName>
</protein>
<dbReference type="Proteomes" id="UP000198525">
    <property type="component" value="Unassembled WGS sequence"/>
</dbReference>